<organism evidence="6 7">
    <name type="scientific">Parabacteroides goldsteinii DSM 19448 = WAL 12034</name>
    <dbReference type="NCBI Taxonomy" id="927665"/>
    <lineage>
        <taxon>Bacteria</taxon>
        <taxon>Pseudomonadati</taxon>
        <taxon>Bacteroidota</taxon>
        <taxon>Bacteroidia</taxon>
        <taxon>Bacteroidales</taxon>
        <taxon>Tannerellaceae</taxon>
        <taxon>Parabacteroides</taxon>
    </lineage>
</organism>
<evidence type="ECO:0000256" key="1">
    <source>
        <dbReference type="ARBA" id="ARBA00005689"/>
    </source>
</evidence>
<dbReference type="Proteomes" id="UP000033047">
    <property type="component" value="Unassembled WGS sequence"/>
</dbReference>
<dbReference type="InterPro" id="IPR008141">
    <property type="entry name" value="Ala_DH"/>
</dbReference>
<proteinExistence type="inferred from homology"/>
<evidence type="ECO:0000313" key="6">
    <source>
        <dbReference type="EMBL" id="KKB56855.1"/>
    </source>
</evidence>
<evidence type="ECO:0000313" key="7">
    <source>
        <dbReference type="Proteomes" id="UP000033047"/>
    </source>
</evidence>
<name>A0A0F5JH07_9BACT</name>
<dbReference type="SMART" id="SM01003">
    <property type="entry name" value="AlaDh_PNT_N"/>
    <property type="match status" value="1"/>
</dbReference>
<dbReference type="GO" id="GO:0042853">
    <property type="term" value="P:L-alanine catabolic process"/>
    <property type="evidence" value="ECO:0007669"/>
    <property type="project" value="InterPro"/>
</dbReference>
<sequence length="403" mass="43927">MEATGDKQLQGSYITQELLKELNKVGNRLLIGIPCERKEGEKRLALTPEAVDMLTDRGHRVLVESGAGLGINYSDNHYSEAGAEIVATPAEVFQADIILKILPPLPQEILLMKPRSTVFSMVQLNLFAQDAFELMMAKRITAIAYELMSDDQKRCPILNVISEIEGTASITIASELLSNTQGGKGILLGGIPGVSPTEIVIVGAGNAGTVAARAALALGASVKVFDDDINKLRTIQQVLGQGLFTSTFHPNVLHNAFRTADVVIGAMRYINTRYRYVIAEELVRTMKRGSLVIDLRISQGGCFETTCCLAKSDPTVFEQYGVLHYCIPNISNRVARTTSMAFSNIFVPIFLALGDAGTVQNMIKSDDGFRSGVYMYCGKPVNNYVSNHFNLSSNNLDLYLSAF</sequence>
<comment type="caution">
    <text evidence="6">The sequence shown here is derived from an EMBL/GenBank/DDBJ whole genome shotgun (WGS) entry which is preliminary data.</text>
</comment>
<dbReference type="InterPro" id="IPR036291">
    <property type="entry name" value="NAD(P)-bd_dom_sf"/>
</dbReference>
<evidence type="ECO:0000256" key="3">
    <source>
        <dbReference type="ARBA" id="ARBA00023002"/>
    </source>
</evidence>
<protein>
    <recommendedName>
        <fullName evidence="2">alanine dehydrogenase</fullName>
        <ecNumber evidence="2">1.4.1.1</ecNumber>
    </recommendedName>
</protein>
<gene>
    <name evidence="6" type="ORF">HMPREF1535_01507</name>
</gene>
<dbReference type="STRING" id="927665.HMPREF1535_01507"/>
<dbReference type="GO" id="GO:0000286">
    <property type="term" value="F:alanine dehydrogenase activity"/>
    <property type="evidence" value="ECO:0007669"/>
    <property type="project" value="UniProtKB-EC"/>
</dbReference>
<dbReference type="PANTHER" id="PTHR42795:SF1">
    <property type="entry name" value="ALANINE DEHYDROGENASE"/>
    <property type="match status" value="1"/>
</dbReference>
<dbReference type="EMBL" id="AQHV01000010">
    <property type="protein sequence ID" value="KKB56855.1"/>
    <property type="molecule type" value="Genomic_DNA"/>
</dbReference>
<dbReference type="AlphaFoldDB" id="A0A0F5JH07"/>
<dbReference type="SUPFAM" id="SSF51735">
    <property type="entry name" value="NAD(P)-binding Rossmann-fold domains"/>
    <property type="match status" value="1"/>
</dbReference>
<accession>A0A0F5JH07</accession>
<comment type="similarity">
    <text evidence="1">Belongs to the AlaDH/PNT family.</text>
</comment>
<evidence type="ECO:0000259" key="5">
    <source>
        <dbReference type="SMART" id="SM01003"/>
    </source>
</evidence>
<dbReference type="InterPro" id="IPR007886">
    <property type="entry name" value="AlaDH/PNT_N"/>
</dbReference>
<dbReference type="PATRIC" id="fig|927665.4.peg.1540"/>
<dbReference type="CDD" id="cd05305">
    <property type="entry name" value="L-AlaDH"/>
    <property type="match status" value="1"/>
</dbReference>
<dbReference type="GO" id="GO:0005886">
    <property type="term" value="C:plasma membrane"/>
    <property type="evidence" value="ECO:0007669"/>
    <property type="project" value="TreeGrafter"/>
</dbReference>
<keyword evidence="3" id="KW-0560">Oxidoreductase</keyword>
<evidence type="ECO:0000259" key="4">
    <source>
        <dbReference type="SMART" id="SM01002"/>
    </source>
</evidence>
<dbReference type="PANTHER" id="PTHR42795">
    <property type="entry name" value="ALANINE DEHYDROGENASE"/>
    <property type="match status" value="1"/>
</dbReference>
<feature type="domain" description="Alanine dehydrogenase/pyridine nucleotide transhydrogenase N-terminal" evidence="5">
    <location>
        <begin position="32"/>
        <end position="161"/>
    </location>
</feature>
<dbReference type="SMART" id="SM01002">
    <property type="entry name" value="AlaDh_PNT_C"/>
    <property type="match status" value="1"/>
</dbReference>
<dbReference type="RefSeq" id="WP_046145730.1">
    <property type="nucleotide sequence ID" value="NZ_KQ033912.1"/>
</dbReference>
<dbReference type="Pfam" id="PF01262">
    <property type="entry name" value="AlaDh_PNT_C"/>
    <property type="match status" value="1"/>
</dbReference>
<dbReference type="EC" id="1.4.1.1" evidence="2"/>
<dbReference type="Gene3D" id="3.40.50.720">
    <property type="entry name" value="NAD(P)-binding Rossmann-like Domain"/>
    <property type="match status" value="2"/>
</dbReference>
<evidence type="ECO:0000256" key="2">
    <source>
        <dbReference type="ARBA" id="ARBA00012897"/>
    </source>
</evidence>
<dbReference type="InterPro" id="IPR007698">
    <property type="entry name" value="AlaDH/PNT_NAD(H)-bd"/>
</dbReference>
<dbReference type="SUPFAM" id="SSF52283">
    <property type="entry name" value="Formate/glycerate dehydrogenase catalytic domain-like"/>
    <property type="match status" value="1"/>
</dbReference>
<reference evidence="6 7" key="1">
    <citation type="submission" date="2013-04" db="EMBL/GenBank/DDBJ databases">
        <title>The Genome Sequence of Parabacteroides goldsteinii DSM 19448.</title>
        <authorList>
            <consortium name="The Broad Institute Genomics Platform"/>
            <person name="Earl A."/>
            <person name="Ward D."/>
            <person name="Feldgarden M."/>
            <person name="Gevers D."/>
            <person name="Martens E."/>
            <person name="Sakamoto M."/>
            <person name="Benno Y."/>
            <person name="Song Y."/>
            <person name="Liu C."/>
            <person name="Lee J."/>
            <person name="Bolanos M."/>
            <person name="Vaisanen M.L."/>
            <person name="Finegold S.M."/>
            <person name="Walker B."/>
            <person name="Young S."/>
            <person name="Zeng Q."/>
            <person name="Gargeya S."/>
            <person name="Fitzgerald M."/>
            <person name="Haas B."/>
            <person name="Abouelleil A."/>
            <person name="Allen A.W."/>
            <person name="Alvarado L."/>
            <person name="Arachchi H.M."/>
            <person name="Berlin A.M."/>
            <person name="Chapman S.B."/>
            <person name="Gainer-Dewar J."/>
            <person name="Goldberg J."/>
            <person name="Griggs A."/>
            <person name="Gujja S."/>
            <person name="Hansen M."/>
            <person name="Howarth C."/>
            <person name="Imamovic A."/>
            <person name="Ireland A."/>
            <person name="Larimer J."/>
            <person name="McCowan C."/>
            <person name="Murphy C."/>
            <person name="Pearson M."/>
            <person name="Poon T.W."/>
            <person name="Priest M."/>
            <person name="Roberts A."/>
            <person name="Saif S."/>
            <person name="Shea T."/>
            <person name="Sisk P."/>
            <person name="Sykes S."/>
            <person name="Wortman J."/>
            <person name="Nusbaum C."/>
            <person name="Birren B."/>
        </authorList>
    </citation>
    <scope>NUCLEOTIDE SEQUENCE [LARGE SCALE GENOMIC DNA]</scope>
    <source>
        <strain evidence="6 7">DSM 19448</strain>
    </source>
</reference>
<feature type="domain" description="Alanine dehydrogenase/pyridine nucleotide transhydrogenase NAD(H)-binding" evidence="4">
    <location>
        <begin position="177"/>
        <end position="326"/>
    </location>
</feature>
<dbReference type="HOGENOM" id="CLU_003376_3_0_10"/>
<dbReference type="Pfam" id="PF05222">
    <property type="entry name" value="AlaDh_PNT_N"/>
    <property type="match status" value="1"/>
</dbReference>